<evidence type="ECO:0000256" key="7">
    <source>
        <dbReference type="SAM" id="Phobius"/>
    </source>
</evidence>
<keyword evidence="6 7" id="KW-0472">Membrane</keyword>
<evidence type="ECO:0008006" key="10">
    <source>
        <dbReference type="Google" id="ProtNLM"/>
    </source>
</evidence>
<accession>A0ABP3R7Y4</accession>
<evidence type="ECO:0000256" key="6">
    <source>
        <dbReference type="ARBA" id="ARBA00023136"/>
    </source>
</evidence>
<keyword evidence="3" id="KW-1003">Cell membrane</keyword>
<organism evidence="8 9">
    <name type="scientific">Sporichthya brevicatena</name>
    <dbReference type="NCBI Taxonomy" id="171442"/>
    <lineage>
        <taxon>Bacteria</taxon>
        <taxon>Bacillati</taxon>
        <taxon>Actinomycetota</taxon>
        <taxon>Actinomycetes</taxon>
        <taxon>Sporichthyales</taxon>
        <taxon>Sporichthyaceae</taxon>
        <taxon>Sporichthya</taxon>
    </lineage>
</organism>
<comment type="caution">
    <text evidence="8">The sequence shown here is derived from an EMBL/GenBank/DDBJ whole genome shotgun (WGS) entry which is preliminary data.</text>
</comment>
<keyword evidence="5 7" id="KW-1133">Transmembrane helix</keyword>
<sequence>MALDNANPELTTGSATRRAQTEEMGRDAILVVARIGLAVLMFWHVKVTWDYLDGVGGTVRAFDAMGIPFPELSARFNLALESVGALALLLGVGVRTVGALMALNMGGAWYYVHTSALYSMDGNGPECVLAIGLLSLMFVVTGPGRAALESVPGRRRS</sequence>
<evidence type="ECO:0000256" key="2">
    <source>
        <dbReference type="ARBA" id="ARBA00006679"/>
    </source>
</evidence>
<evidence type="ECO:0000256" key="3">
    <source>
        <dbReference type="ARBA" id="ARBA00022475"/>
    </source>
</evidence>
<keyword evidence="4 7" id="KW-0812">Transmembrane</keyword>
<evidence type="ECO:0000256" key="1">
    <source>
        <dbReference type="ARBA" id="ARBA00004651"/>
    </source>
</evidence>
<evidence type="ECO:0000256" key="4">
    <source>
        <dbReference type="ARBA" id="ARBA00022692"/>
    </source>
</evidence>
<feature type="transmembrane region" description="Helical" evidence="7">
    <location>
        <begin position="128"/>
        <end position="148"/>
    </location>
</feature>
<dbReference type="PANTHER" id="PTHR33452">
    <property type="entry name" value="OXIDOREDUCTASE CATD-RELATED"/>
    <property type="match status" value="1"/>
</dbReference>
<dbReference type="InterPro" id="IPR051907">
    <property type="entry name" value="DoxX-like_oxidoreductase"/>
</dbReference>
<dbReference type="EMBL" id="BAAAHE010000001">
    <property type="protein sequence ID" value="GAA0603142.1"/>
    <property type="molecule type" value="Genomic_DNA"/>
</dbReference>
<comment type="subcellular location">
    <subcellularLocation>
        <location evidence="1">Cell membrane</location>
        <topology evidence="1">Multi-pass membrane protein</topology>
    </subcellularLocation>
</comment>
<evidence type="ECO:0000256" key="5">
    <source>
        <dbReference type="ARBA" id="ARBA00022989"/>
    </source>
</evidence>
<dbReference type="PANTHER" id="PTHR33452:SF1">
    <property type="entry name" value="INNER MEMBRANE PROTEIN YPHA-RELATED"/>
    <property type="match status" value="1"/>
</dbReference>
<comment type="similarity">
    <text evidence="2">Belongs to the DoxX family.</text>
</comment>
<name>A0ABP3R7Y4_9ACTN</name>
<dbReference type="InterPro" id="IPR032808">
    <property type="entry name" value="DoxX"/>
</dbReference>
<feature type="transmembrane region" description="Helical" evidence="7">
    <location>
        <begin position="28"/>
        <end position="45"/>
    </location>
</feature>
<evidence type="ECO:0000313" key="8">
    <source>
        <dbReference type="EMBL" id="GAA0603142.1"/>
    </source>
</evidence>
<dbReference type="Pfam" id="PF07681">
    <property type="entry name" value="DoxX"/>
    <property type="match status" value="1"/>
</dbReference>
<feature type="transmembrane region" description="Helical" evidence="7">
    <location>
        <begin position="85"/>
        <end position="112"/>
    </location>
</feature>
<gene>
    <name evidence="8" type="ORF">GCM10009547_00850</name>
</gene>
<protein>
    <recommendedName>
        <fullName evidence="10">DoxX family protein</fullName>
    </recommendedName>
</protein>
<dbReference type="RefSeq" id="WP_344600419.1">
    <property type="nucleotide sequence ID" value="NZ_BAAAHE010000001.1"/>
</dbReference>
<dbReference type="Proteomes" id="UP001500957">
    <property type="component" value="Unassembled WGS sequence"/>
</dbReference>
<keyword evidence="9" id="KW-1185">Reference proteome</keyword>
<evidence type="ECO:0000313" key="9">
    <source>
        <dbReference type="Proteomes" id="UP001500957"/>
    </source>
</evidence>
<proteinExistence type="inferred from homology"/>
<reference evidence="9" key="1">
    <citation type="journal article" date="2019" name="Int. J. Syst. Evol. Microbiol.">
        <title>The Global Catalogue of Microorganisms (GCM) 10K type strain sequencing project: providing services to taxonomists for standard genome sequencing and annotation.</title>
        <authorList>
            <consortium name="The Broad Institute Genomics Platform"/>
            <consortium name="The Broad Institute Genome Sequencing Center for Infectious Disease"/>
            <person name="Wu L."/>
            <person name="Ma J."/>
        </authorList>
    </citation>
    <scope>NUCLEOTIDE SEQUENCE [LARGE SCALE GENOMIC DNA]</scope>
    <source>
        <strain evidence="9">JCM 10671</strain>
    </source>
</reference>